<evidence type="ECO:0000259" key="3">
    <source>
        <dbReference type="Pfam" id="PF13614"/>
    </source>
</evidence>
<keyword evidence="2" id="KW-0067">ATP-binding</keyword>
<dbReference type="SUPFAM" id="SSF52540">
    <property type="entry name" value="P-loop containing nucleoside triphosphate hydrolases"/>
    <property type="match status" value="1"/>
</dbReference>
<dbReference type="PANTHER" id="PTHR43384:SF4">
    <property type="entry name" value="CELLULOSE BIOSYNTHESIS PROTEIN BCSQ-RELATED"/>
    <property type="match status" value="1"/>
</dbReference>
<evidence type="ECO:0000313" key="5">
    <source>
        <dbReference type="Proteomes" id="UP000193100"/>
    </source>
</evidence>
<protein>
    <submittedName>
        <fullName evidence="4">Flagellum site-determining protein YlxH</fullName>
    </submittedName>
</protein>
<dbReference type="Gene3D" id="3.40.50.300">
    <property type="entry name" value="P-loop containing nucleotide triphosphate hydrolases"/>
    <property type="match status" value="1"/>
</dbReference>
<dbReference type="InterPro" id="IPR025669">
    <property type="entry name" value="AAA_dom"/>
</dbReference>
<dbReference type="InterPro" id="IPR050625">
    <property type="entry name" value="ParA/MinD_ATPase"/>
</dbReference>
<dbReference type="GO" id="GO:0005524">
    <property type="term" value="F:ATP binding"/>
    <property type="evidence" value="ECO:0007669"/>
    <property type="project" value="UniProtKB-KW"/>
</dbReference>
<dbReference type="GO" id="GO:0016887">
    <property type="term" value="F:ATP hydrolysis activity"/>
    <property type="evidence" value="ECO:0007669"/>
    <property type="project" value="TreeGrafter"/>
</dbReference>
<gene>
    <name evidence="4" type="primary">ylxH</name>
    <name evidence="4" type="ORF">MARSALSMR5_03100</name>
</gene>
<dbReference type="AlphaFoldDB" id="A0A1W6KCH2"/>
<evidence type="ECO:0000313" key="4">
    <source>
        <dbReference type="EMBL" id="ARM85145.1"/>
    </source>
</evidence>
<evidence type="ECO:0000256" key="2">
    <source>
        <dbReference type="ARBA" id="ARBA00022840"/>
    </source>
</evidence>
<dbReference type="RefSeq" id="WP_085681467.1">
    <property type="nucleotide sequence ID" value="NZ_CP020931.1"/>
</dbReference>
<dbReference type="InterPro" id="IPR027417">
    <property type="entry name" value="P-loop_NTPase"/>
</dbReference>
<accession>A0A1W6KCH2</accession>
<dbReference type="GO" id="GO:0051782">
    <property type="term" value="P:negative regulation of cell division"/>
    <property type="evidence" value="ECO:0007669"/>
    <property type="project" value="TreeGrafter"/>
</dbReference>
<dbReference type="Pfam" id="PF13614">
    <property type="entry name" value="AAA_31"/>
    <property type="match status" value="1"/>
</dbReference>
<feature type="domain" description="AAA" evidence="3">
    <location>
        <begin position="15"/>
        <end position="168"/>
    </location>
</feature>
<organism evidence="4 5">
    <name type="scientific">Marinobacter salarius</name>
    <dbReference type="NCBI Taxonomy" id="1420917"/>
    <lineage>
        <taxon>Bacteria</taxon>
        <taxon>Pseudomonadati</taxon>
        <taxon>Pseudomonadota</taxon>
        <taxon>Gammaproteobacteria</taxon>
        <taxon>Pseudomonadales</taxon>
        <taxon>Marinobacteraceae</taxon>
        <taxon>Marinobacter</taxon>
    </lineage>
</organism>
<dbReference type="Proteomes" id="UP000193100">
    <property type="component" value="Chromosome"/>
</dbReference>
<dbReference type="GO" id="GO:0005829">
    <property type="term" value="C:cytosol"/>
    <property type="evidence" value="ECO:0007669"/>
    <property type="project" value="TreeGrafter"/>
</dbReference>
<reference evidence="4 5" key="1">
    <citation type="submission" date="2017-04" db="EMBL/GenBank/DDBJ databases">
        <title>Genome Sequence of Marinobacter salarius strain SMR5 Isolated from a culture of the Diatom Skeletonema marinoi.</title>
        <authorList>
            <person name="Topel M."/>
            <person name="Pinder M.I.M."/>
            <person name="Johansson O.N."/>
            <person name="Kourtchenko O."/>
            <person name="Godhe A."/>
            <person name="Clarke A.K."/>
        </authorList>
    </citation>
    <scope>NUCLEOTIDE SEQUENCE [LARGE SCALE GENOMIC DNA]</scope>
    <source>
        <strain evidence="4 5">SMR5</strain>
    </source>
</reference>
<dbReference type="PANTHER" id="PTHR43384">
    <property type="entry name" value="SEPTUM SITE-DETERMINING PROTEIN MIND HOMOLOG, CHLOROPLASTIC-RELATED"/>
    <property type="match status" value="1"/>
</dbReference>
<proteinExistence type="predicted"/>
<evidence type="ECO:0000256" key="1">
    <source>
        <dbReference type="ARBA" id="ARBA00022741"/>
    </source>
</evidence>
<dbReference type="EMBL" id="CP020931">
    <property type="protein sequence ID" value="ARM85145.1"/>
    <property type="molecule type" value="Genomic_DNA"/>
</dbReference>
<sequence length="437" mass="47925">MTDSRTSRHIPKQPRTLAITGGKGGVGKTSVALNLSLTLAREGYRVLLLDGDTDLANVSIMLGRYPERTLANVMAGECSLRDVIMEAEWGLHIIPGASGVEQCVDMAAEESLRVLKALSRLEKNYDYVITDTASGLQKTGMHMIAAAELACVVVTPDPASLTDAFSLIKLLIRRGYRRTPSVLVNMAQGASQARSVFQRLDAAAVRHLGLQLHYLGAIWRDETLRQSVMNQRPVALLPASDPSSRQFRTLADMLNVRLRQLPPRKAGIAAYWHRVSSGPADTAPASGGGQAKAPKDPAQECKRLTAELGEILADSNDKPLLRYEAFQGLFALLGRRMDADAIEIIQTGLASLNWDKLEKEQREHMATHLRHLAAEVDPAAVPRKAEAIVNKPEREPYYDRISFGEQSRLIRALKEQPSNISLDQLLRSLADTDKNGS</sequence>
<dbReference type="GeneID" id="77257027"/>
<dbReference type="GO" id="GO:0009898">
    <property type="term" value="C:cytoplasmic side of plasma membrane"/>
    <property type="evidence" value="ECO:0007669"/>
    <property type="project" value="TreeGrafter"/>
</dbReference>
<name>A0A1W6KCH2_9GAMM</name>
<keyword evidence="1" id="KW-0547">Nucleotide-binding</keyword>